<dbReference type="AlphaFoldDB" id="A0A654ZIS8"/>
<evidence type="ECO:0000313" key="7">
    <source>
        <dbReference type="EMBL" id="COX45045.1"/>
    </source>
</evidence>
<evidence type="ECO:0000313" key="10">
    <source>
        <dbReference type="Proteomes" id="UP000046947"/>
    </source>
</evidence>
<dbReference type="EMBL" id="CNFU01001295">
    <property type="protein sequence ID" value="CKT27911.1"/>
    <property type="molecule type" value="Genomic_DNA"/>
</dbReference>
<evidence type="ECO:0000313" key="8">
    <source>
        <dbReference type="Proteomes" id="UP000039217"/>
    </source>
</evidence>
<evidence type="ECO:0000313" key="5">
    <source>
        <dbReference type="EMBL" id="CNV88286.1"/>
    </source>
</evidence>
<evidence type="ECO:0000313" key="3">
    <source>
        <dbReference type="EMBL" id="CFE82238.1"/>
    </source>
</evidence>
<evidence type="ECO:0000313" key="6">
    <source>
        <dbReference type="EMBL" id="COW89583.1"/>
    </source>
</evidence>
<evidence type="ECO:0000313" key="13">
    <source>
        <dbReference type="Proteomes" id="UP000049023"/>
    </source>
</evidence>
<dbReference type="Proteomes" id="UP000039217">
    <property type="component" value="Unassembled WGS sequence"/>
</dbReference>
<dbReference type="Proteomes" id="UP000046947">
    <property type="component" value="Unassembled WGS sequence"/>
</dbReference>
<evidence type="ECO:0000313" key="4">
    <source>
        <dbReference type="EMBL" id="CKT27911.1"/>
    </source>
</evidence>
<dbReference type="EMBL" id="CQQC01001365">
    <property type="protein sequence ID" value="CNV88286.1"/>
    <property type="molecule type" value="Genomic_DNA"/>
</dbReference>
<evidence type="ECO:0000313" key="2">
    <source>
        <dbReference type="EMBL" id="CFE38776.1"/>
    </source>
</evidence>
<reference evidence="8 9" key="1">
    <citation type="submission" date="2015-03" db="EMBL/GenBank/DDBJ databases">
        <authorList>
            <consortium name="Pathogen Informatics"/>
        </authorList>
    </citation>
    <scope>NUCLEOTIDE SEQUENCE [LARGE SCALE GENOMIC DNA]</scope>
    <source>
        <strain evidence="4 13">Bir 187</strain>
        <strain evidence="5 8">D00501624</strain>
        <strain evidence="6 9">G09801536</strain>
        <strain evidence="2 11">G09901357</strain>
        <strain evidence="3 10">H09601792</strain>
        <strain evidence="7 12">P00601463</strain>
    </source>
</reference>
<sequence length="158" mass="16335">MFNGEVPVIALPMMAKATSPALPPSSTDTAACTRCQSWRPSRIAGSNDSIRPSTNTRSAATRAGSLPWATTPMPTVAARIAAASLEPSPTIAHTRPLCSSVCTICTLFSGVIRAKITRSATARSWSLRDRASHSAPLMTCSGLTCMPSSSAMAAAVIG</sequence>
<accession>A0A654ZIS8</accession>
<dbReference type="EMBL" id="CHKL01000915">
    <property type="protein sequence ID" value="COX45045.1"/>
    <property type="molecule type" value="Genomic_DNA"/>
</dbReference>
<dbReference type="Proteomes" id="UP000049023">
    <property type="component" value="Unassembled WGS sequence"/>
</dbReference>
<dbReference type="Proteomes" id="UP000045842">
    <property type="component" value="Unassembled WGS sequence"/>
</dbReference>
<gene>
    <name evidence="5" type="ORF">ERS007661_03229</name>
    <name evidence="6" type="ORF">ERS007679_04446</name>
    <name evidence="2" type="ORF">ERS007681_01145</name>
    <name evidence="3" type="ORF">ERS007688_04350</name>
    <name evidence="7" type="ORF">ERS007741_04410</name>
    <name evidence="4" type="ORF">ERS027661_04152</name>
</gene>
<proteinExistence type="predicted"/>
<dbReference type="EMBL" id="CFOE01000104">
    <property type="protein sequence ID" value="CFE38776.1"/>
    <property type="molecule type" value="Genomic_DNA"/>
</dbReference>
<name>A0A654ZIS8_MYCTX</name>
<evidence type="ECO:0000256" key="1">
    <source>
        <dbReference type="SAM" id="MobiDB-lite"/>
    </source>
</evidence>
<evidence type="ECO:0000313" key="11">
    <source>
        <dbReference type="Proteomes" id="UP000048289"/>
    </source>
</evidence>
<dbReference type="EMBL" id="CSAD01001139">
    <property type="protein sequence ID" value="COW89583.1"/>
    <property type="molecule type" value="Genomic_DNA"/>
</dbReference>
<feature type="region of interest" description="Disordered" evidence="1">
    <location>
        <begin position="42"/>
        <end position="66"/>
    </location>
</feature>
<organism evidence="7 12">
    <name type="scientific">Mycobacterium tuberculosis</name>
    <dbReference type="NCBI Taxonomy" id="1773"/>
    <lineage>
        <taxon>Bacteria</taxon>
        <taxon>Bacillati</taxon>
        <taxon>Actinomycetota</taxon>
        <taxon>Actinomycetes</taxon>
        <taxon>Mycobacteriales</taxon>
        <taxon>Mycobacteriaceae</taxon>
        <taxon>Mycobacterium</taxon>
        <taxon>Mycobacterium tuberculosis complex</taxon>
    </lineage>
</organism>
<evidence type="ECO:0000313" key="9">
    <source>
        <dbReference type="Proteomes" id="UP000045842"/>
    </source>
</evidence>
<dbReference type="Proteomes" id="UP000048289">
    <property type="component" value="Unassembled WGS sequence"/>
</dbReference>
<dbReference type="Proteomes" id="UP000048600">
    <property type="component" value="Unassembled WGS sequence"/>
</dbReference>
<protein>
    <submittedName>
        <fullName evidence="7">Uncharacterized protein</fullName>
    </submittedName>
</protein>
<feature type="compositionally biased region" description="Polar residues" evidence="1">
    <location>
        <begin position="42"/>
        <end position="59"/>
    </location>
</feature>
<dbReference type="EMBL" id="CFOH01001250">
    <property type="protein sequence ID" value="CFE82238.1"/>
    <property type="molecule type" value="Genomic_DNA"/>
</dbReference>
<evidence type="ECO:0000313" key="12">
    <source>
        <dbReference type="Proteomes" id="UP000048600"/>
    </source>
</evidence>